<feature type="transmembrane region" description="Helical" evidence="9">
    <location>
        <begin position="159"/>
        <end position="180"/>
    </location>
</feature>
<protein>
    <recommendedName>
        <fullName evidence="10">Major facilitator superfamily (MFS) profile domain-containing protein</fullName>
    </recommendedName>
</protein>
<dbReference type="PROSITE" id="PS50850">
    <property type="entry name" value="MFS"/>
    <property type="match status" value="1"/>
</dbReference>
<dbReference type="InterPro" id="IPR005828">
    <property type="entry name" value="MFS_sugar_transport-like"/>
</dbReference>
<evidence type="ECO:0000313" key="12">
    <source>
        <dbReference type="Proteomes" id="UP000053820"/>
    </source>
</evidence>
<dbReference type="InterPro" id="IPR005829">
    <property type="entry name" value="Sugar_transporter_CS"/>
</dbReference>
<keyword evidence="3 8" id="KW-0813">Transport</keyword>
<evidence type="ECO:0000259" key="10">
    <source>
        <dbReference type="PROSITE" id="PS50850"/>
    </source>
</evidence>
<proteinExistence type="inferred from homology"/>
<organism evidence="11 12">
    <name type="scientific">Hydnomerulius pinastri MD-312</name>
    <dbReference type="NCBI Taxonomy" id="994086"/>
    <lineage>
        <taxon>Eukaryota</taxon>
        <taxon>Fungi</taxon>
        <taxon>Dikarya</taxon>
        <taxon>Basidiomycota</taxon>
        <taxon>Agaricomycotina</taxon>
        <taxon>Agaricomycetes</taxon>
        <taxon>Agaricomycetidae</taxon>
        <taxon>Boletales</taxon>
        <taxon>Boletales incertae sedis</taxon>
        <taxon>Leucogyrophana</taxon>
    </lineage>
</organism>
<dbReference type="PANTHER" id="PTHR48022:SF81">
    <property type="entry name" value="MAJOR FACILITATOR SUPERFAMILY (MFS) PROFILE DOMAIN-CONTAINING PROTEIN"/>
    <property type="match status" value="1"/>
</dbReference>
<comment type="subcellular location">
    <subcellularLocation>
        <location evidence="1">Membrane</location>
        <topology evidence="1">Multi-pass membrane protein</topology>
    </subcellularLocation>
</comment>
<feature type="transmembrane region" description="Helical" evidence="9">
    <location>
        <begin position="124"/>
        <end position="147"/>
    </location>
</feature>
<dbReference type="OrthoDB" id="508119at2759"/>
<feature type="transmembrane region" description="Helical" evidence="9">
    <location>
        <begin position="351"/>
        <end position="371"/>
    </location>
</feature>
<dbReference type="InterPro" id="IPR003663">
    <property type="entry name" value="Sugar/inositol_transpt"/>
</dbReference>
<keyword evidence="4 9" id="KW-0812">Transmembrane</keyword>
<feature type="transmembrane region" description="Helical" evidence="9">
    <location>
        <begin position="63"/>
        <end position="86"/>
    </location>
</feature>
<feature type="transmembrane region" description="Helical" evidence="9">
    <location>
        <begin position="447"/>
        <end position="466"/>
    </location>
</feature>
<gene>
    <name evidence="11" type="ORF">HYDPIDRAFT_141812</name>
</gene>
<sequence>MTWKKELDDLVQYRNAYFLAFSATTGYICFGWDIGLIGGVLALPSFQQYFGLDKESPSARAALSGNIVSVLQAGGFFGALASTWLASRLGRKPSLLISAVVFLVFSVIQSIVGMGSTPAVGLKVLYFSRFFGGVGVGLMAAVVPTYVSECAPRAIRGRCTGSIEVAVGLGNMLSFWVNYGVSLNIRPGEMQWRLPIIVQLIPGVLFFIFMLFQPESPRWLVERGRYEDAALSLSRIARQPPSSPAVQLTLSEIRADFVGKHKLSMFAQIKRMGENRITIIRCLIPSLLTFLQQWSGTNALNYYSPQIFASLGFSSTTATLLATGIYGVVKFAVTCLVLAFVIESWGRKRTLIYGGLAQGLMMFWIGGYAALHPQPTVVPTTYVSILAVYLYGVFFCLGWGFTPLVLGAEIAPSHLRPAVMALASGMTWLFTYVIAQITPIMLARVTYGTYLVFGAASVVMAAWVWVGVPETTAVGLEDVKWLFEGEWVRRAVGDSPGGAWVLGGRRALGAEELKRAAGVRAGGEGVEVVLGEGEDEELGKEKVRESQVINVDDPLII</sequence>
<evidence type="ECO:0000256" key="7">
    <source>
        <dbReference type="ARBA" id="ARBA00049119"/>
    </source>
</evidence>
<name>A0A0C9VXM3_9AGAM</name>
<dbReference type="Pfam" id="PF00083">
    <property type="entry name" value="Sugar_tr"/>
    <property type="match status" value="1"/>
</dbReference>
<keyword evidence="6 9" id="KW-0472">Membrane</keyword>
<reference evidence="11 12" key="1">
    <citation type="submission" date="2014-04" db="EMBL/GenBank/DDBJ databases">
        <title>Evolutionary Origins and Diversification of the Mycorrhizal Mutualists.</title>
        <authorList>
            <consortium name="DOE Joint Genome Institute"/>
            <consortium name="Mycorrhizal Genomics Consortium"/>
            <person name="Kohler A."/>
            <person name="Kuo A."/>
            <person name="Nagy L.G."/>
            <person name="Floudas D."/>
            <person name="Copeland A."/>
            <person name="Barry K.W."/>
            <person name="Cichocki N."/>
            <person name="Veneault-Fourrey C."/>
            <person name="LaButti K."/>
            <person name="Lindquist E.A."/>
            <person name="Lipzen A."/>
            <person name="Lundell T."/>
            <person name="Morin E."/>
            <person name="Murat C."/>
            <person name="Riley R."/>
            <person name="Ohm R."/>
            <person name="Sun H."/>
            <person name="Tunlid A."/>
            <person name="Henrissat B."/>
            <person name="Grigoriev I.V."/>
            <person name="Hibbett D.S."/>
            <person name="Martin F."/>
        </authorList>
    </citation>
    <scope>NUCLEOTIDE SEQUENCE [LARGE SCALE GENOMIC DNA]</scope>
    <source>
        <strain evidence="11 12">MD-312</strain>
    </source>
</reference>
<dbReference type="PRINTS" id="PR00171">
    <property type="entry name" value="SUGRTRNSPORT"/>
</dbReference>
<dbReference type="GO" id="GO:0016020">
    <property type="term" value="C:membrane"/>
    <property type="evidence" value="ECO:0007669"/>
    <property type="project" value="UniProtKB-SubCell"/>
</dbReference>
<dbReference type="Proteomes" id="UP000053820">
    <property type="component" value="Unassembled WGS sequence"/>
</dbReference>
<feature type="transmembrane region" description="Helical" evidence="9">
    <location>
        <begin position="307"/>
        <end position="339"/>
    </location>
</feature>
<feature type="transmembrane region" description="Helical" evidence="9">
    <location>
        <begin position="383"/>
        <end position="406"/>
    </location>
</feature>
<dbReference type="InterPro" id="IPR020846">
    <property type="entry name" value="MFS_dom"/>
</dbReference>
<dbReference type="HOGENOM" id="CLU_001265_30_12_1"/>
<evidence type="ECO:0000256" key="4">
    <source>
        <dbReference type="ARBA" id="ARBA00022692"/>
    </source>
</evidence>
<feature type="transmembrane region" description="Helical" evidence="9">
    <location>
        <begin position="278"/>
        <end position="295"/>
    </location>
</feature>
<dbReference type="Gene3D" id="1.20.1250.20">
    <property type="entry name" value="MFS general substrate transporter like domains"/>
    <property type="match status" value="2"/>
</dbReference>
<dbReference type="NCBIfam" id="TIGR00879">
    <property type="entry name" value="SP"/>
    <property type="match status" value="1"/>
</dbReference>
<evidence type="ECO:0000313" key="11">
    <source>
        <dbReference type="EMBL" id="KIJ58058.1"/>
    </source>
</evidence>
<dbReference type="SUPFAM" id="SSF103473">
    <property type="entry name" value="MFS general substrate transporter"/>
    <property type="match status" value="1"/>
</dbReference>
<evidence type="ECO:0000256" key="9">
    <source>
        <dbReference type="SAM" id="Phobius"/>
    </source>
</evidence>
<dbReference type="PROSITE" id="PS00216">
    <property type="entry name" value="SUGAR_TRANSPORT_1"/>
    <property type="match status" value="1"/>
</dbReference>
<feature type="transmembrane region" description="Helical" evidence="9">
    <location>
        <begin position="16"/>
        <end position="43"/>
    </location>
</feature>
<dbReference type="PANTHER" id="PTHR48022">
    <property type="entry name" value="PLASTIDIC GLUCOSE TRANSPORTER 4"/>
    <property type="match status" value="1"/>
</dbReference>
<feature type="transmembrane region" description="Helical" evidence="9">
    <location>
        <begin position="93"/>
        <end position="112"/>
    </location>
</feature>
<evidence type="ECO:0000256" key="5">
    <source>
        <dbReference type="ARBA" id="ARBA00022989"/>
    </source>
</evidence>
<comment type="similarity">
    <text evidence="2 8">Belongs to the major facilitator superfamily. Sugar transporter (TC 2.A.1.1) family.</text>
</comment>
<dbReference type="EMBL" id="KN840002">
    <property type="protein sequence ID" value="KIJ58058.1"/>
    <property type="molecule type" value="Genomic_DNA"/>
</dbReference>
<dbReference type="InterPro" id="IPR050360">
    <property type="entry name" value="MFS_Sugar_Transporters"/>
</dbReference>
<keyword evidence="5 9" id="KW-1133">Transmembrane helix</keyword>
<evidence type="ECO:0000256" key="1">
    <source>
        <dbReference type="ARBA" id="ARBA00004141"/>
    </source>
</evidence>
<dbReference type="InterPro" id="IPR036259">
    <property type="entry name" value="MFS_trans_sf"/>
</dbReference>
<dbReference type="GO" id="GO:0005351">
    <property type="term" value="F:carbohydrate:proton symporter activity"/>
    <property type="evidence" value="ECO:0007669"/>
    <property type="project" value="TreeGrafter"/>
</dbReference>
<feature type="domain" description="Major facilitator superfamily (MFS) profile" evidence="10">
    <location>
        <begin position="19"/>
        <end position="472"/>
    </location>
</feature>
<keyword evidence="12" id="KW-1185">Reference proteome</keyword>
<evidence type="ECO:0000256" key="2">
    <source>
        <dbReference type="ARBA" id="ARBA00010992"/>
    </source>
</evidence>
<dbReference type="PROSITE" id="PS00217">
    <property type="entry name" value="SUGAR_TRANSPORT_2"/>
    <property type="match status" value="1"/>
</dbReference>
<dbReference type="AlphaFoldDB" id="A0A0C9VXM3"/>
<evidence type="ECO:0000256" key="8">
    <source>
        <dbReference type="RuleBase" id="RU003346"/>
    </source>
</evidence>
<feature type="transmembrane region" description="Helical" evidence="9">
    <location>
        <begin position="418"/>
        <end position="435"/>
    </location>
</feature>
<evidence type="ECO:0000256" key="3">
    <source>
        <dbReference type="ARBA" id="ARBA00022448"/>
    </source>
</evidence>
<evidence type="ECO:0000256" key="6">
    <source>
        <dbReference type="ARBA" id="ARBA00023136"/>
    </source>
</evidence>
<comment type="catalytic activity">
    <reaction evidence="7">
        <text>myo-inositol(out) + H(+)(out) = myo-inositol(in) + H(+)(in)</text>
        <dbReference type="Rhea" id="RHEA:60364"/>
        <dbReference type="ChEBI" id="CHEBI:15378"/>
        <dbReference type="ChEBI" id="CHEBI:17268"/>
    </reaction>
</comment>
<feature type="transmembrane region" description="Helical" evidence="9">
    <location>
        <begin position="192"/>
        <end position="212"/>
    </location>
</feature>
<accession>A0A0C9VXM3</accession>